<feature type="transmembrane region" description="Helical" evidence="2">
    <location>
        <begin position="146"/>
        <end position="169"/>
    </location>
</feature>
<feature type="region of interest" description="Disordered" evidence="1">
    <location>
        <begin position="204"/>
        <end position="224"/>
    </location>
</feature>
<reference evidence="3 4" key="1">
    <citation type="submission" date="2017-06" db="EMBL/GenBank/DDBJ databases">
        <title>Ant-infecting Ophiocordyceps genomes reveal a high diversity of potential behavioral manipulation genes and a possible major role for enterotoxins.</title>
        <authorList>
            <person name="De Bekker C."/>
            <person name="Evans H.C."/>
            <person name="Brachmann A."/>
            <person name="Hughes D.P."/>
        </authorList>
    </citation>
    <scope>NUCLEOTIDE SEQUENCE [LARGE SCALE GENOMIC DNA]</scope>
    <source>
        <strain evidence="3 4">Map64</strain>
    </source>
</reference>
<evidence type="ECO:0000256" key="1">
    <source>
        <dbReference type="SAM" id="MobiDB-lite"/>
    </source>
</evidence>
<organism evidence="3 4">
    <name type="scientific">Ophiocordyceps australis</name>
    <dbReference type="NCBI Taxonomy" id="1399860"/>
    <lineage>
        <taxon>Eukaryota</taxon>
        <taxon>Fungi</taxon>
        <taxon>Dikarya</taxon>
        <taxon>Ascomycota</taxon>
        <taxon>Pezizomycotina</taxon>
        <taxon>Sordariomycetes</taxon>
        <taxon>Hypocreomycetidae</taxon>
        <taxon>Hypocreales</taxon>
        <taxon>Ophiocordycipitaceae</taxon>
        <taxon>Ophiocordyceps</taxon>
    </lineage>
</organism>
<sequence>MATFPRAGGDMCPAGTFFYTCDTNNFRGCCGVDPCDRPGCPETAHGHISASTDGDETEAKATKTRMTDSGITHTVPNSSVVTITRHTVIFTDAPSSWTEPSETPWSRLTASSGSQSSTAVSSAEPSKTWSAETDKAHGTGSMSTGAIVGIAVGALVGASLVAIMIVALMRRRQSRQSPSPRFDYKPPKLQSYLSDGVAAEKQDARLQDTSASGGDPFAPFGGRIDRDPYRVPSRHFEMDASQSAPVELPSEHYETMAQYAPATDPNAVLSSPRTTSGTVAHLGYWNHWRAPGDNQDG</sequence>
<evidence type="ECO:0000313" key="4">
    <source>
        <dbReference type="Proteomes" id="UP000226192"/>
    </source>
</evidence>
<dbReference type="STRING" id="1399860.A0A2C5Y4G9"/>
<feature type="compositionally biased region" description="Polar residues" evidence="1">
    <location>
        <begin position="94"/>
        <end position="104"/>
    </location>
</feature>
<evidence type="ECO:0000313" key="3">
    <source>
        <dbReference type="EMBL" id="PHH61844.1"/>
    </source>
</evidence>
<proteinExistence type="predicted"/>
<evidence type="ECO:0000256" key="2">
    <source>
        <dbReference type="SAM" id="Phobius"/>
    </source>
</evidence>
<dbReference type="OrthoDB" id="5431298at2759"/>
<gene>
    <name evidence="3" type="ORF">CDD81_7772</name>
</gene>
<keyword evidence="2" id="KW-1133">Transmembrane helix</keyword>
<feature type="region of interest" description="Disordered" evidence="1">
    <location>
        <begin position="94"/>
        <end position="140"/>
    </location>
</feature>
<dbReference type="Proteomes" id="UP000226192">
    <property type="component" value="Unassembled WGS sequence"/>
</dbReference>
<accession>A0A2C5Y4G9</accession>
<feature type="compositionally biased region" description="Low complexity" evidence="1">
    <location>
        <begin position="106"/>
        <end position="126"/>
    </location>
</feature>
<dbReference type="EMBL" id="NJET01000089">
    <property type="protein sequence ID" value="PHH61844.1"/>
    <property type="molecule type" value="Genomic_DNA"/>
</dbReference>
<keyword evidence="2" id="KW-0472">Membrane</keyword>
<dbReference type="AlphaFoldDB" id="A0A2C5Y4G9"/>
<keyword evidence="2" id="KW-0812">Transmembrane</keyword>
<feature type="region of interest" description="Disordered" evidence="1">
    <location>
        <begin position="44"/>
        <end position="73"/>
    </location>
</feature>
<keyword evidence="4" id="KW-1185">Reference proteome</keyword>
<dbReference type="CDD" id="cd21699">
    <property type="entry name" value="JMTM_APP_like"/>
    <property type="match status" value="1"/>
</dbReference>
<comment type="caution">
    <text evidence="3">The sequence shown here is derived from an EMBL/GenBank/DDBJ whole genome shotgun (WGS) entry which is preliminary data.</text>
</comment>
<protein>
    <submittedName>
        <fullName evidence="3">Uncharacterized protein</fullName>
    </submittedName>
</protein>
<name>A0A2C5Y4G9_9HYPO</name>